<dbReference type="CDD" id="cd00067">
    <property type="entry name" value="GAL4"/>
    <property type="match status" value="1"/>
</dbReference>
<sequence length="562" mass="61927">MDQTQPTRRIYRACRNCARRKVKCNGDPTSCQQCSHLNLKCEYGPLDPLAKSRSHAVRGSVISRLQQERGASSSPARSLAPAGSKAVVAAEDGPSSRIEVSPGLPEKWNPDFFHSLVSRYESQVYPVNPIIPAAEVHASIARLDEGPADFAFVCAFAALTLNLTTPSWKSRLDDTATISDLVARASKAQNSILASALCMTGGGIQPYPHERFIMTAVFLEICLMAFDRYNEAFLCLREAAALAQLLRVDQLLLSQRDDDEDPCRRPSPIYPVSSPPLLPPSETARRIRMYWEVFIHERFLAIIAYLPPSLPPLPLGPTLRALRNDQSVPAYINAGFSSLIEMFTIIDADFLRNWLGPDKSGITPEWIEAKRLQLDTLEFLPSDAETPASSPANPTGTTAVGDHPQGFVVLTTLQKADLVITRQWMLTLLWQMAISNCQLRSTCSAEAQAATAGPSPTTEANDMSLQLPVRLSQQLRRVVIQLGRRSIELNGTGIVQKLFEITNTFGDVIIHVPPSGGEPEARQRRDDFTFLLDFLRDFSALNKTQEQILADKYALVLSAATG</sequence>
<keyword evidence="6" id="KW-1185">Reference proteome</keyword>
<dbReference type="Gene3D" id="4.10.240.10">
    <property type="entry name" value="Zn(2)-C6 fungal-type DNA-binding domain"/>
    <property type="match status" value="1"/>
</dbReference>
<evidence type="ECO:0000256" key="1">
    <source>
        <dbReference type="ARBA" id="ARBA00023242"/>
    </source>
</evidence>
<dbReference type="PANTHER" id="PTHR31668">
    <property type="entry name" value="GLUCOSE TRANSPORT TRANSCRIPTION REGULATOR RGT1-RELATED-RELATED"/>
    <property type="match status" value="1"/>
</dbReference>
<dbReference type="GeneID" id="20343030"/>
<reference evidence="5" key="4">
    <citation type="journal article" date="2015" name="G3 (Bethesda)">
        <title>Genome sequences of three phytopathogenic species of the Magnaporthaceae family of fungi.</title>
        <authorList>
            <person name="Okagaki L.H."/>
            <person name="Nunes C.C."/>
            <person name="Sailsbery J."/>
            <person name="Clay B."/>
            <person name="Brown D."/>
            <person name="John T."/>
            <person name="Oh Y."/>
            <person name="Young N."/>
            <person name="Fitzgerald M."/>
            <person name="Haas B.J."/>
            <person name="Zeng Q."/>
            <person name="Young S."/>
            <person name="Adiconis X."/>
            <person name="Fan L."/>
            <person name="Levin J.Z."/>
            <person name="Mitchell T.K."/>
            <person name="Okubara P.A."/>
            <person name="Farman M.L."/>
            <person name="Kohn L.M."/>
            <person name="Birren B."/>
            <person name="Ma L.-J."/>
            <person name="Dean R.A."/>
        </authorList>
    </citation>
    <scope>NUCLEOTIDE SEQUENCE</scope>
    <source>
        <strain evidence="5">R3-111a-1</strain>
    </source>
</reference>
<evidence type="ECO:0000313" key="5">
    <source>
        <dbReference type="EnsemblFungi" id="EJT82599"/>
    </source>
</evidence>
<proteinExistence type="predicted"/>
<protein>
    <recommendedName>
        <fullName evidence="3">Zn(2)-C6 fungal-type domain-containing protein</fullName>
    </recommendedName>
</protein>
<dbReference type="PROSITE" id="PS00463">
    <property type="entry name" value="ZN2_CY6_FUNGAL_1"/>
    <property type="match status" value="1"/>
</dbReference>
<evidence type="ECO:0000313" key="6">
    <source>
        <dbReference type="Proteomes" id="UP000006039"/>
    </source>
</evidence>
<dbReference type="InterPro" id="IPR001138">
    <property type="entry name" value="Zn2Cys6_DnaBD"/>
</dbReference>
<feature type="region of interest" description="Disordered" evidence="2">
    <location>
        <begin position="64"/>
        <end position="101"/>
    </location>
</feature>
<keyword evidence="1" id="KW-0539">Nucleus</keyword>
<dbReference type="GO" id="GO:0008270">
    <property type="term" value="F:zinc ion binding"/>
    <property type="evidence" value="ECO:0007669"/>
    <property type="project" value="InterPro"/>
</dbReference>
<dbReference type="Proteomes" id="UP000006039">
    <property type="component" value="Unassembled WGS sequence"/>
</dbReference>
<dbReference type="VEuPathDB" id="FungiDB:GGTG_02572"/>
<dbReference type="OrthoDB" id="2740448at2759"/>
<dbReference type="PROSITE" id="PS50048">
    <property type="entry name" value="ZN2_CY6_FUNGAL_2"/>
    <property type="match status" value="1"/>
</dbReference>
<feature type="compositionally biased region" description="Low complexity" evidence="2">
    <location>
        <begin position="69"/>
        <end position="84"/>
    </location>
</feature>
<reference evidence="5" key="5">
    <citation type="submission" date="2018-04" db="UniProtKB">
        <authorList>
            <consortium name="EnsemblFungi"/>
        </authorList>
    </citation>
    <scope>IDENTIFICATION</scope>
    <source>
        <strain evidence="5">R3-111a-1</strain>
    </source>
</reference>
<reference evidence="4" key="3">
    <citation type="submission" date="2010-09" db="EMBL/GenBank/DDBJ databases">
        <title>Annotation of Gaeumannomyces graminis var. tritici R3-111a-1.</title>
        <authorList>
            <consortium name="The Broad Institute Genome Sequencing Platform"/>
            <person name="Ma L.-J."/>
            <person name="Dead R."/>
            <person name="Young S.K."/>
            <person name="Zeng Q."/>
            <person name="Gargeya S."/>
            <person name="Fitzgerald M."/>
            <person name="Haas B."/>
            <person name="Abouelleil A."/>
            <person name="Alvarado L."/>
            <person name="Arachchi H.M."/>
            <person name="Berlin A."/>
            <person name="Brown A."/>
            <person name="Chapman S.B."/>
            <person name="Chen Z."/>
            <person name="Dunbar C."/>
            <person name="Freedman E."/>
            <person name="Gearin G."/>
            <person name="Gellesch M."/>
            <person name="Goldberg J."/>
            <person name="Griggs A."/>
            <person name="Gujja S."/>
            <person name="Heiman D."/>
            <person name="Howarth C."/>
            <person name="Larson L."/>
            <person name="Lui A."/>
            <person name="MacDonald P.J.P."/>
            <person name="Mehta T."/>
            <person name="Montmayeur A."/>
            <person name="Murphy C."/>
            <person name="Neiman D."/>
            <person name="Pearson M."/>
            <person name="Priest M."/>
            <person name="Roberts A."/>
            <person name="Saif S."/>
            <person name="Shea T."/>
            <person name="Shenoy N."/>
            <person name="Sisk P."/>
            <person name="Stolte C."/>
            <person name="Sykes S."/>
            <person name="Yandava C."/>
            <person name="Wortman J."/>
            <person name="Nusbaum C."/>
            <person name="Birren B."/>
        </authorList>
    </citation>
    <scope>NUCLEOTIDE SEQUENCE</scope>
    <source>
        <strain evidence="4">R3-111a-1</strain>
    </source>
</reference>
<dbReference type="PANTHER" id="PTHR31668:SF24">
    <property type="entry name" value="TRANSCRIPTION FACTOR, PUTATIVE-RELATED"/>
    <property type="match status" value="1"/>
</dbReference>
<dbReference type="EnsemblFungi" id="EJT82599">
    <property type="protein sequence ID" value="EJT82599"/>
    <property type="gene ID" value="GGTG_02572"/>
</dbReference>
<dbReference type="RefSeq" id="XP_009218608.1">
    <property type="nucleotide sequence ID" value="XM_009220344.1"/>
</dbReference>
<dbReference type="STRING" id="644352.J3NMR6"/>
<dbReference type="HOGENOM" id="CLU_016574_6_1_1"/>
<name>J3NMR6_GAET3</name>
<dbReference type="CDD" id="cd12148">
    <property type="entry name" value="fungal_TF_MHR"/>
    <property type="match status" value="1"/>
</dbReference>
<evidence type="ECO:0000259" key="3">
    <source>
        <dbReference type="PROSITE" id="PS50048"/>
    </source>
</evidence>
<dbReference type="GO" id="GO:0000981">
    <property type="term" value="F:DNA-binding transcription factor activity, RNA polymerase II-specific"/>
    <property type="evidence" value="ECO:0007669"/>
    <property type="project" value="InterPro"/>
</dbReference>
<gene>
    <name evidence="5" type="primary">20343030</name>
    <name evidence="4" type="ORF">GGTG_02572</name>
</gene>
<dbReference type="Pfam" id="PF00172">
    <property type="entry name" value="Zn_clus"/>
    <property type="match status" value="1"/>
</dbReference>
<evidence type="ECO:0000313" key="4">
    <source>
        <dbReference type="EMBL" id="EJT82599.1"/>
    </source>
</evidence>
<dbReference type="InterPro" id="IPR036864">
    <property type="entry name" value="Zn2-C6_fun-type_DNA-bd_sf"/>
</dbReference>
<dbReference type="EMBL" id="GL385395">
    <property type="protein sequence ID" value="EJT82599.1"/>
    <property type="molecule type" value="Genomic_DNA"/>
</dbReference>
<dbReference type="eggNOG" id="ENOG502QV3Y">
    <property type="taxonomic scope" value="Eukaryota"/>
</dbReference>
<evidence type="ECO:0000256" key="2">
    <source>
        <dbReference type="SAM" id="MobiDB-lite"/>
    </source>
</evidence>
<feature type="domain" description="Zn(2)-C6 fungal-type" evidence="3">
    <location>
        <begin position="13"/>
        <end position="43"/>
    </location>
</feature>
<dbReference type="AlphaFoldDB" id="J3NMR6"/>
<reference evidence="6" key="1">
    <citation type="submission" date="2010-07" db="EMBL/GenBank/DDBJ databases">
        <title>The genome sequence of Gaeumannomyces graminis var. tritici strain R3-111a-1.</title>
        <authorList>
            <consortium name="The Broad Institute Genome Sequencing Platform"/>
            <person name="Ma L.-J."/>
            <person name="Dead R."/>
            <person name="Young S."/>
            <person name="Zeng Q."/>
            <person name="Koehrsen M."/>
            <person name="Alvarado L."/>
            <person name="Berlin A."/>
            <person name="Chapman S.B."/>
            <person name="Chen Z."/>
            <person name="Freedman E."/>
            <person name="Gellesch M."/>
            <person name="Goldberg J."/>
            <person name="Griggs A."/>
            <person name="Gujja S."/>
            <person name="Heilman E.R."/>
            <person name="Heiman D."/>
            <person name="Hepburn T."/>
            <person name="Howarth C."/>
            <person name="Jen D."/>
            <person name="Larson L."/>
            <person name="Mehta T."/>
            <person name="Neiman D."/>
            <person name="Pearson M."/>
            <person name="Roberts A."/>
            <person name="Saif S."/>
            <person name="Shea T."/>
            <person name="Shenoy N."/>
            <person name="Sisk P."/>
            <person name="Stolte C."/>
            <person name="Sykes S."/>
            <person name="Walk T."/>
            <person name="White J."/>
            <person name="Yandava C."/>
            <person name="Haas B."/>
            <person name="Nusbaum C."/>
            <person name="Birren B."/>
        </authorList>
    </citation>
    <scope>NUCLEOTIDE SEQUENCE [LARGE SCALE GENOMIC DNA]</scope>
    <source>
        <strain evidence="6">R3-111a-1</strain>
    </source>
</reference>
<organism evidence="4">
    <name type="scientific">Gaeumannomyces tritici (strain R3-111a-1)</name>
    <name type="common">Wheat and barley take-all root rot fungus</name>
    <name type="synonym">Gaeumannomyces graminis var. tritici</name>
    <dbReference type="NCBI Taxonomy" id="644352"/>
    <lineage>
        <taxon>Eukaryota</taxon>
        <taxon>Fungi</taxon>
        <taxon>Dikarya</taxon>
        <taxon>Ascomycota</taxon>
        <taxon>Pezizomycotina</taxon>
        <taxon>Sordariomycetes</taxon>
        <taxon>Sordariomycetidae</taxon>
        <taxon>Magnaporthales</taxon>
        <taxon>Magnaporthaceae</taxon>
        <taxon>Gaeumannomyces</taxon>
    </lineage>
</organism>
<dbReference type="SMART" id="SM00066">
    <property type="entry name" value="GAL4"/>
    <property type="match status" value="1"/>
</dbReference>
<accession>J3NMR6</accession>
<reference evidence="4" key="2">
    <citation type="submission" date="2010-07" db="EMBL/GenBank/DDBJ databases">
        <authorList>
            <consortium name="The Broad Institute Genome Sequencing Platform"/>
            <consortium name="Broad Institute Genome Sequencing Center for Infectious Disease"/>
            <person name="Ma L.-J."/>
            <person name="Dead R."/>
            <person name="Young S."/>
            <person name="Zeng Q."/>
            <person name="Koehrsen M."/>
            <person name="Alvarado L."/>
            <person name="Berlin A."/>
            <person name="Chapman S.B."/>
            <person name="Chen Z."/>
            <person name="Freedman E."/>
            <person name="Gellesch M."/>
            <person name="Goldberg J."/>
            <person name="Griggs A."/>
            <person name="Gujja S."/>
            <person name="Heilman E.R."/>
            <person name="Heiman D."/>
            <person name="Hepburn T."/>
            <person name="Howarth C."/>
            <person name="Jen D."/>
            <person name="Larson L."/>
            <person name="Mehta T."/>
            <person name="Neiman D."/>
            <person name="Pearson M."/>
            <person name="Roberts A."/>
            <person name="Saif S."/>
            <person name="Shea T."/>
            <person name="Shenoy N."/>
            <person name="Sisk P."/>
            <person name="Stolte C."/>
            <person name="Sykes S."/>
            <person name="Walk T."/>
            <person name="White J."/>
            <person name="Yandava C."/>
            <person name="Haas B."/>
            <person name="Nusbaum C."/>
            <person name="Birren B."/>
        </authorList>
    </citation>
    <scope>NUCLEOTIDE SEQUENCE</scope>
    <source>
        <strain evidence="4">R3-111a-1</strain>
    </source>
</reference>
<dbReference type="InterPro" id="IPR050797">
    <property type="entry name" value="Carb_Metab_Trans_Reg"/>
</dbReference>
<dbReference type="SUPFAM" id="SSF57701">
    <property type="entry name" value="Zn2/Cys6 DNA-binding domain"/>
    <property type="match status" value="1"/>
</dbReference>